<dbReference type="PROSITE" id="PS00022">
    <property type="entry name" value="EGF_1"/>
    <property type="match status" value="1"/>
</dbReference>
<proteinExistence type="predicted"/>
<evidence type="ECO:0000313" key="2">
    <source>
        <dbReference type="Proteomes" id="UP000035680"/>
    </source>
</evidence>
<evidence type="ECO:0000313" key="3">
    <source>
        <dbReference type="WBParaSite" id="SVE_0251300.1"/>
    </source>
</evidence>
<dbReference type="Proteomes" id="UP000035680">
    <property type="component" value="Unassembled WGS sequence"/>
</dbReference>
<reference evidence="2" key="1">
    <citation type="submission" date="2014-07" db="EMBL/GenBank/DDBJ databases">
        <authorList>
            <person name="Martin A.A"/>
            <person name="De Silva N."/>
        </authorList>
    </citation>
    <scope>NUCLEOTIDE SEQUENCE</scope>
</reference>
<protein>
    <submittedName>
        <fullName evidence="3">EGF-like domain-containing protein</fullName>
    </submittedName>
</protein>
<organism evidence="2 3">
    <name type="scientific">Strongyloides venezuelensis</name>
    <name type="common">Threadworm</name>
    <dbReference type="NCBI Taxonomy" id="75913"/>
    <lineage>
        <taxon>Eukaryota</taxon>
        <taxon>Metazoa</taxon>
        <taxon>Ecdysozoa</taxon>
        <taxon>Nematoda</taxon>
        <taxon>Chromadorea</taxon>
        <taxon>Rhabditida</taxon>
        <taxon>Tylenchina</taxon>
        <taxon>Panagrolaimomorpha</taxon>
        <taxon>Strongyloidoidea</taxon>
        <taxon>Strongyloididae</taxon>
        <taxon>Strongyloides</taxon>
    </lineage>
</organism>
<dbReference type="WBParaSite" id="SVE_0251300.1">
    <property type="protein sequence ID" value="SVE_0251300.1"/>
    <property type="gene ID" value="SVE_0251300"/>
</dbReference>
<sequence length="103" mass="12463">MEVIHIRQTERLYFIDVKTLNYHYCSYVCQNTIECNNQGYQNLQYCDECRCVEEFYGTHCEEIAKQRRGCRNSVIWVADKVTIINFKGKKIVLLFFKQYKEEK</sequence>
<reference evidence="3" key="2">
    <citation type="submission" date="2015-08" db="UniProtKB">
        <authorList>
            <consortium name="WormBaseParasite"/>
        </authorList>
    </citation>
    <scope>IDENTIFICATION</scope>
</reference>
<keyword evidence="2" id="KW-1185">Reference proteome</keyword>
<dbReference type="AlphaFoldDB" id="A0A0K0F145"/>
<evidence type="ECO:0000259" key="1">
    <source>
        <dbReference type="PROSITE" id="PS00022"/>
    </source>
</evidence>
<dbReference type="InterPro" id="IPR000742">
    <property type="entry name" value="EGF"/>
</dbReference>
<feature type="domain" description="EGF-like" evidence="1">
    <location>
        <begin position="49"/>
        <end position="60"/>
    </location>
</feature>
<name>A0A0K0F145_STRVS</name>
<accession>A0A0K0F145</accession>